<evidence type="ECO:0000313" key="3">
    <source>
        <dbReference type="Proteomes" id="UP000215305"/>
    </source>
</evidence>
<feature type="compositionally biased region" description="Polar residues" evidence="1">
    <location>
        <begin position="15"/>
        <end position="26"/>
    </location>
</feature>
<dbReference type="InterPro" id="IPR022190">
    <property type="entry name" value="DUF3716"/>
</dbReference>
<proteinExistence type="predicted"/>
<dbReference type="EMBL" id="NKHU02000025">
    <property type="protein sequence ID" value="RHZ63994.1"/>
    <property type="molecule type" value="Genomic_DNA"/>
</dbReference>
<accession>A0A397HRR3</accession>
<organism evidence="2 3">
    <name type="scientific">Aspergillus thermomutatus</name>
    <name type="common">Neosartorya pseudofischeri</name>
    <dbReference type="NCBI Taxonomy" id="41047"/>
    <lineage>
        <taxon>Eukaryota</taxon>
        <taxon>Fungi</taxon>
        <taxon>Dikarya</taxon>
        <taxon>Ascomycota</taxon>
        <taxon>Pezizomycotina</taxon>
        <taxon>Eurotiomycetes</taxon>
        <taxon>Eurotiomycetidae</taxon>
        <taxon>Eurotiales</taxon>
        <taxon>Aspergillaceae</taxon>
        <taxon>Aspergillus</taxon>
        <taxon>Aspergillus subgen. Fumigati</taxon>
    </lineage>
</organism>
<dbReference type="Proteomes" id="UP000215305">
    <property type="component" value="Unassembled WGS sequence"/>
</dbReference>
<sequence>MGSMTCKRKRDAASTRKSASATPKPNTTAGSVAAAANAAEITSTTGPDTTVVPPPDVAPGDWADMAMDITCYEGKPSRAMEALGQKTAVREPVWRATYDPEESFNLGRFVNWEALQVQCIGAVTASPCEHCRRGYGPWAQCVMLQGYLRGSCANCHYNSDGARCSFRPPKTAKAAEKNTAAAASVTTASEAPSHAPAPTPSAAVRAAATAAQKRAKKLHHLCRTTAIACDAAAVALASAARVMSHLAQECVDEAGIHEKVY</sequence>
<dbReference type="RefSeq" id="XP_026617376.1">
    <property type="nucleotide sequence ID" value="XM_026761405.1"/>
</dbReference>
<evidence type="ECO:0000313" key="2">
    <source>
        <dbReference type="EMBL" id="RHZ63994.1"/>
    </source>
</evidence>
<feature type="region of interest" description="Disordered" evidence="1">
    <location>
        <begin position="183"/>
        <end position="202"/>
    </location>
</feature>
<dbReference type="AlphaFoldDB" id="A0A397HRR3"/>
<dbReference type="OrthoDB" id="4511039at2759"/>
<dbReference type="VEuPathDB" id="FungiDB:CDV56_107786"/>
<dbReference type="GeneID" id="38129760"/>
<evidence type="ECO:0000256" key="1">
    <source>
        <dbReference type="SAM" id="MobiDB-lite"/>
    </source>
</evidence>
<dbReference type="Pfam" id="PF12511">
    <property type="entry name" value="DUF3716"/>
    <property type="match status" value="1"/>
</dbReference>
<name>A0A397HRR3_ASPTH</name>
<gene>
    <name evidence="2" type="ORF">CDV56_107786</name>
</gene>
<comment type="caution">
    <text evidence="2">The sequence shown here is derived from an EMBL/GenBank/DDBJ whole genome shotgun (WGS) entry which is preliminary data.</text>
</comment>
<protein>
    <submittedName>
        <fullName evidence="2">Uncharacterized protein</fullName>
    </submittedName>
</protein>
<feature type="region of interest" description="Disordered" evidence="1">
    <location>
        <begin position="1"/>
        <end position="34"/>
    </location>
</feature>
<feature type="compositionally biased region" description="Basic residues" evidence="1">
    <location>
        <begin position="1"/>
        <end position="10"/>
    </location>
</feature>
<reference evidence="2" key="1">
    <citation type="submission" date="2018-08" db="EMBL/GenBank/DDBJ databases">
        <title>Draft genome sequence of azole-resistant Aspergillus thermomutatus (Neosartorya pseudofischeri) strain HMR AF 39, isolated from a human nasal aspirate.</title>
        <authorList>
            <person name="Parent-Michaud M."/>
            <person name="Dufresne P.J."/>
            <person name="Fournier E."/>
            <person name="Martineau C."/>
            <person name="Moreira S."/>
            <person name="Perkins V."/>
            <person name="De Repentigny L."/>
            <person name="Dufresne S.F."/>
        </authorList>
    </citation>
    <scope>NUCLEOTIDE SEQUENCE [LARGE SCALE GENOMIC DNA]</scope>
    <source>
        <strain evidence="2">HMR AF 39</strain>
    </source>
</reference>
<keyword evidence="3" id="KW-1185">Reference proteome</keyword>